<dbReference type="EMBL" id="GL883144">
    <property type="protein sequence ID" value="EGG00721.1"/>
    <property type="molecule type" value="Genomic_DNA"/>
</dbReference>
<dbReference type="AlphaFoldDB" id="F4S3R7"/>
<dbReference type="Proteomes" id="UP000001072">
    <property type="component" value="Unassembled WGS sequence"/>
</dbReference>
<dbReference type="KEGG" id="mlr:MELLADRAFT_67605"/>
<dbReference type="VEuPathDB" id="FungiDB:MELLADRAFT_67606"/>
<dbReference type="HOGENOM" id="CLU_2210609_0_0_1"/>
<organism evidence="4">
    <name type="scientific">Melampsora larici-populina (strain 98AG31 / pathotype 3-4-7)</name>
    <name type="common">Poplar leaf rust fungus</name>
    <dbReference type="NCBI Taxonomy" id="747676"/>
    <lineage>
        <taxon>Eukaryota</taxon>
        <taxon>Fungi</taxon>
        <taxon>Dikarya</taxon>
        <taxon>Basidiomycota</taxon>
        <taxon>Pucciniomycotina</taxon>
        <taxon>Pucciniomycetes</taxon>
        <taxon>Pucciniales</taxon>
        <taxon>Melampsoraceae</taxon>
        <taxon>Melampsora</taxon>
    </lineage>
</organism>
<feature type="signal peptide" evidence="1">
    <location>
        <begin position="1"/>
        <end position="22"/>
    </location>
</feature>
<evidence type="ECO:0000313" key="4">
    <source>
        <dbReference type="Proteomes" id="UP000001072"/>
    </source>
</evidence>
<name>F4S3R7_MELLP</name>
<reference evidence="3" key="2">
    <citation type="submission" date="2011-04" db="EMBL/GenBank/DDBJ databases">
        <title>Obligate Biotrophy Features Unraveled by the Genomic Analysis of the Rust Fungi, Melampsora larici-populina and Puccinia graminis f. sp. tritici.</title>
        <authorList>
            <consortium name="US DOE Joint Genome Institute (JGI-PGF)"/>
            <person name="Duplessis S."/>
            <person name="Cuomo C."/>
            <person name="Lin Y.-C."/>
            <person name="Aerts A."/>
            <person name="Tisserant E."/>
            <person name="Veneault-Fourrey C."/>
            <person name="Joly D."/>
            <person name="Hacquard S."/>
            <person name="Amselem J."/>
            <person name="Cantarel B."/>
            <person name="Readman C."/>
            <person name="Coutinho P."/>
            <person name="Feau N."/>
            <person name="Field M."/>
            <person name="Frey P."/>
            <person name="Gelhaye E."/>
            <person name="Goldberg J."/>
            <person name="Grabherr M."/>
            <person name="Kodira C."/>
            <person name="Kohler A."/>
            <person name="Kues U."/>
            <person name="Lindquist E."/>
            <person name="Lucas S."/>
            <person name="Mago R."/>
            <person name="Mauceli E."/>
            <person name="Morin E."/>
            <person name="Murat C."/>
            <person name="Pangilinan J."/>
            <person name="Park R."/>
            <person name="Pearson M."/>
            <person name="Quesneville H."/>
            <person name="Rouhier N."/>
            <person name="Sakthikumar S."/>
            <person name="Salamov A."/>
            <person name="Schmutz J."/>
            <person name="Selles B."/>
            <person name="Shapiro H."/>
            <person name="Tangay P."/>
            <person name="Tuskan G."/>
            <person name="Henrissat B."/>
            <person name="Van de Peer Y."/>
            <person name="Rouze P."/>
            <person name="Schein J."/>
            <person name="Ellis J."/>
            <person name="Dodds P."/>
            <person name="Zhong S."/>
            <person name="Hamelin R."/>
            <person name="Grigoriev I."/>
            <person name="Szabo L."/>
            <person name="Martin F."/>
        </authorList>
    </citation>
    <scope>NUCLEOTIDE SEQUENCE</scope>
    <source>
        <strain evidence="3">98AG31</strain>
    </source>
</reference>
<evidence type="ECO:0000313" key="3">
    <source>
        <dbReference type="EMBL" id="EGG00750.1"/>
    </source>
</evidence>
<dbReference type="VEuPathDB" id="FungiDB:MELLADRAFT_67605"/>
<evidence type="ECO:0000256" key="1">
    <source>
        <dbReference type="SAM" id="SignalP"/>
    </source>
</evidence>
<dbReference type="RefSeq" id="XP_007416021.1">
    <property type="nucleotide sequence ID" value="XM_007415959.1"/>
</dbReference>
<sequence>MQFGLKFFTLLALVALVGSTLGQPVANEQAAVEPILAKRWNQWGSGWPTQISFVNGHYRVNGQWPIGLINNTPYVYRQNQWYTFNRGWIAPGVTLPNFTGFNRLSWF</sequence>
<keyword evidence="1" id="KW-0732">Signal</keyword>
<feature type="chain" id="PRO_5007656850" evidence="1">
    <location>
        <begin position="23"/>
        <end position="107"/>
    </location>
</feature>
<dbReference type="RefSeq" id="XP_007415992.1">
    <property type="nucleotide sequence ID" value="XM_007415930.1"/>
</dbReference>
<proteinExistence type="predicted"/>
<evidence type="ECO:0000313" key="2">
    <source>
        <dbReference type="EMBL" id="EGG00721.1"/>
    </source>
</evidence>
<reference evidence="4" key="1">
    <citation type="journal article" date="2011" name="Proc. Natl. Acad. Sci. U.S.A.">
        <title>Obligate biotrophy features unraveled by the genomic analysis of rust fungi.</title>
        <authorList>
            <person name="Duplessis S."/>
            <person name="Cuomo C.A."/>
            <person name="Lin Y.-C."/>
            <person name="Aerts A."/>
            <person name="Tisserant E."/>
            <person name="Veneault-Fourrey C."/>
            <person name="Joly D.L."/>
            <person name="Hacquard S."/>
            <person name="Amselem J."/>
            <person name="Cantarel B.L."/>
            <person name="Chiu R."/>
            <person name="Coutinho P.M."/>
            <person name="Feau N."/>
            <person name="Field M."/>
            <person name="Frey P."/>
            <person name="Gelhaye E."/>
            <person name="Goldberg J."/>
            <person name="Grabherr M.G."/>
            <person name="Kodira C.D."/>
            <person name="Kohler A."/>
            <person name="Kuees U."/>
            <person name="Lindquist E.A."/>
            <person name="Lucas S.M."/>
            <person name="Mago R."/>
            <person name="Mauceli E."/>
            <person name="Morin E."/>
            <person name="Murat C."/>
            <person name="Pangilinan J.L."/>
            <person name="Park R."/>
            <person name="Pearson M."/>
            <person name="Quesneville H."/>
            <person name="Rouhier N."/>
            <person name="Sakthikumar S."/>
            <person name="Salamov A.A."/>
            <person name="Schmutz J."/>
            <person name="Selles B."/>
            <person name="Shapiro H."/>
            <person name="Tanguay P."/>
            <person name="Tuskan G.A."/>
            <person name="Henrissat B."/>
            <person name="Van de Peer Y."/>
            <person name="Rouze P."/>
            <person name="Ellis J.G."/>
            <person name="Dodds P.N."/>
            <person name="Schein J.E."/>
            <person name="Zhong S."/>
            <person name="Hamelin R.C."/>
            <person name="Grigoriev I.V."/>
            <person name="Szabo L.J."/>
            <person name="Martin F."/>
        </authorList>
    </citation>
    <scope>NUCLEOTIDE SEQUENCE [LARGE SCALE GENOMIC DNA]</scope>
    <source>
        <strain evidence="4">98AG31 / pathotype 3-4-7</strain>
    </source>
</reference>
<dbReference type="GeneID" id="18930855"/>
<gene>
    <name evidence="3" type="ORF">MELLADRAFT_67605</name>
    <name evidence="2" type="ORF">MELLADRAFT_67606</name>
</gene>
<protein>
    <submittedName>
        <fullName evidence="3">Secreted protein</fullName>
    </submittedName>
</protein>
<dbReference type="KEGG" id="mlr:MELLADRAFT_67606"/>
<dbReference type="EMBL" id="GL883144">
    <property type="protein sequence ID" value="EGG00750.1"/>
    <property type="molecule type" value="Genomic_DNA"/>
</dbReference>
<keyword evidence="4" id="KW-1185">Reference proteome</keyword>
<dbReference type="GeneID" id="18930856"/>
<accession>F4S3R7</accession>